<evidence type="ECO:0000256" key="1">
    <source>
        <dbReference type="SAM" id="MobiDB-lite"/>
    </source>
</evidence>
<gene>
    <name evidence="2" type="ORF">FSB_LOCUS5517</name>
</gene>
<evidence type="ECO:0000313" key="2">
    <source>
        <dbReference type="EMBL" id="SPC77635.1"/>
    </source>
</evidence>
<protein>
    <submittedName>
        <fullName evidence="2">Uncharacterized protein</fullName>
    </submittedName>
</protein>
<accession>A0A2N9ES14</accession>
<feature type="region of interest" description="Disordered" evidence="1">
    <location>
        <begin position="1"/>
        <end position="43"/>
    </location>
</feature>
<reference evidence="2" key="1">
    <citation type="submission" date="2018-02" db="EMBL/GenBank/DDBJ databases">
        <authorList>
            <person name="Cohen D.B."/>
            <person name="Kent A.D."/>
        </authorList>
    </citation>
    <scope>NUCLEOTIDE SEQUENCE</scope>
</reference>
<feature type="compositionally biased region" description="Polar residues" evidence="1">
    <location>
        <begin position="1"/>
        <end position="10"/>
    </location>
</feature>
<organism evidence="2">
    <name type="scientific">Fagus sylvatica</name>
    <name type="common">Beechnut</name>
    <dbReference type="NCBI Taxonomy" id="28930"/>
    <lineage>
        <taxon>Eukaryota</taxon>
        <taxon>Viridiplantae</taxon>
        <taxon>Streptophyta</taxon>
        <taxon>Embryophyta</taxon>
        <taxon>Tracheophyta</taxon>
        <taxon>Spermatophyta</taxon>
        <taxon>Magnoliopsida</taxon>
        <taxon>eudicotyledons</taxon>
        <taxon>Gunneridae</taxon>
        <taxon>Pentapetalae</taxon>
        <taxon>rosids</taxon>
        <taxon>fabids</taxon>
        <taxon>Fagales</taxon>
        <taxon>Fagaceae</taxon>
        <taxon>Fagus</taxon>
    </lineage>
</organism>
<sequence length="87" mass="9330">MMLSTSSEPSLVSGPFAGDDRIEFTSSNSESSSSESDFTFPVPAPAPTSPTFYGINPSSFQLIVQDISAAEVSGFESDKERAFDDFF</sequence>
<dbReference type="EMBL" id="OIVN01000284">
    <property type="protein sequence ID" value="SPC77635.1"/>
    <property type="molecule type" value="Genomic_DNA"/>
</dbReference>
<name>A0A2N9ES14_FAGSY</name>
<dbReference type="AlphaFoldDB" id="A0A2N9ES14"/>
<feature type="compositionally biased region" description="Low complexity" evidence="1">
    <location>
        <begin position="26"/>
        <end position="36"/>
    </location>
</feature>
<proteinExistence type="predicted"/>